<keyword evidence="3" id="KW-1185">Reference proteome</keyword>
<dbReference type="PANTHER" id="PTHR33112">
    <property type="entry name" value="DOMAIN PROTEIN, PUTATIVE-RELATED"/>
    <property type="match status" value="1"/>
</dbReference>
<dbReference type="PANTHER" id="PTHR33112:SF10">
    <property type="entry name" value="TOL"/>
    <property type="match status" value="1"/>
</dbReference>
<dbReference type="Pfam" id="PF06985">
    <property type="entry name" value="HET"/>
    <property type="match status" value="1"/>
</dbReference>
<organism evidence="2 3">
    <name type="scientific">Ophiobolus disseminans</name>
    <dbReference type="NCBI Taxonomy" id="1469910"/>
    <lineage>
        <taxon>Eukaryota</taxon>
        <taxon>Fungi</taxon>
        <taxon>Dikarya</taxon>
        <taxon>Ascomycota</taxon>
        <taxon>Pezizomycotina</taxon>
        <taxon>Dothideomycetes</taxon>
        <taxon>Pleosporomycetidae</taxon>
        <taxon>Pleosporales</taxon>
        <taxon>Pleosporineae</taxon>
        <taxon>Phaeosphaeriaceae</taxon>
        <taxon>Ophiobolus</taxon>
    </lineage>
</organism>
<evidence type="ECO:0000313" key="3">
    <source>
        <dbReference type="Proteomes" id="UP000799424"/>
    </source>
</evidence>
<protein>
    <recommendedName>
        <fullName evidence="1">Heterokaryon incompatibility domain-containing protein</fullName>
    </recommendedName>
</protein>
<sequence>MQPWILKGTAMSGGVRFGVAEPGGPEIGKWYPPRLLDIASNPIRLVSRRDFKQCPPFAALSHCWGQESFLTLTTDNIESFHKDGFDFAQMPENFQNVVVIVRWLKIRYIWIDSLCIIQSGREAQFDWAEHSDSMQYVYSSCDSCFKERNTATIAPVCVMVDGEPNILIGKDHAIRGFRNAPIASRAWVLQERLLSRRILTFGPNQVFWECPETAGLNVCETFPGGLVPYGHNRGPFALPPNEPWDRLGEYVDPNTKPSAEDQHIWLDLIETYSECNLTRRHEDKFVAFSGIVMHMHSVFNPSPYIAGFFAFELPAALLWYVRWKAVPRSRPTPPSDFYRAPSWSWAATDSLIRCRRTRILAAQAEPPELVTYFSTLLGHHVQLPHRGMRFGQLSQAALQLKAPLILMTWTGAFPRTEYDQQHTVYEMPDIKYMDIGRAFFFDSEDDFNTPQDGVYFMPILGLENTGQVEGLIVRCTSPPASATVDTAPPPCYIRIGMVVLPADGHFNDVKALETSEFALL</sequence>
<dbReference type="EMBL" id="MU006228">
    <property type="protein sequence ID" value="KAF2825279.1"/>
    <property type="molecule type" value="Genomic_DNA"/>
</dbReference>
<name>A0A6A6ZXK6_9PLEO</name>
<dbReference type="OrthoDB" id="3773726at2759"/>
<proteinExistence type="predicted"/>
<reference evidence="2" key="1">
    <citation type="journal article" date="2020" name="Stud. Mycol.">
        <title>101 Dothideomycetes genomes: a test case for predicting lifestyles and emergence of pathogens.</title>
        <authorList>
            <person name="Haridas S."/>
            <person name="Albert R."/>
            <person name="Binder M."/>
            <person name="Bloem J."/>
            <person name="Labutti K."/>
            <person name="Salamov A."/>
            <person name="Andreopoulos B."/>
            <person name="Baker S."/>
            <person name="Barry K."/>
            <person name="Bills G."/>
            <person name="Bluhm B."/>
            <person name="Cannon C."/>
            <person name="Castanera R."/>
            <person name="Culley D."/>
            <person name="Daum C."/>
            <person name="Ezra D."/>
            <person name="Gonzalez J."/>
            <person name="Henrissat B."/>
            <person name="Kuo A."/>
            <person name="Liang C."/>
            <person name="Lipzen A."/>
            <person name="Lutzoni F."/>
            <person name="Magnuson J."/>
            <person name="Mondo S."/>
            <person name="Nolan M."/>
            <person name="Ohm R."/>
            <person name="Pangilinan J."/>
            <person name="Park H.-J."/>
            <person name="Ramirez L."/>
            <person name="Alfaro M."/>
            <person name="Sun H."/>
            <person name="Tritt A."/>
            <person name="Yoshinaga Y."/>
            <person name="Zwiers L.-H."/>
            <person name="Turgeon B."/>
            <person name="Goodwin S."/>
            <person name="Spatafora J."/>
            <person name="Crous P."/>
            <person name="Grigoriev I."/>
        </authorList>
    </citation>
    <scope>NUCLEOTIDE SEQUENCE</scope>
    <source>
        <strain evidence="2">CBS 113818</strain>
    </source>
</reference>
<dbReference type="AlphaFoldDB" id="A0A6A6ZXK6"/>
<dbReference type="Proteomes" id="UP000799424">
    <property type="component" value="Unassembled WGS sequence"/>
</dbReference>
<gene>
    <name evidence="2" type="ORF">CC86DRAFT_352624</name>
</gene>
<dbReference type="InterPro" id="IPR010730">
    <property type="entry name" value="HET"/>
</dbReference>
<accession>A0A6A6ZXK6</accession>
<evidence type="ECO:0000259" key="1">
    <source>
        <dbReference type="Pfam" id="PF06985"/>
    </source>
</evidence>
<evidence type="ECO:0000313" key="2">
    <source>
        <dbReference type="EMBL" id="KAF2825279.1"/>
    </source>
</evidence>
<feature type="domain" description="Heterokaryon incompatibility" evidence="1">
    <location>
        <begin position="57"/>
        <end position="143"/>
    </location>
</feature>